<dbReference type="PROSITE" id="PS00018">
    <property type="entry name" value="EF_HAND_1"/>
    <property type="match status" value="3"/>
</dbReference>
<organism evidence="9 10">
    <name type="scientific">Fasciola hepatica</name>
    <name type="common">Liver fluke</name>
    <dbReference type="NCBI Taxonomy" id="6192"/>
    <lineage>
        <taxon>Eukaryota</taxon>
        <taxon>Metazoa</taxon>
        <taxon>Spiralia</taxon>
        <taxon>Lophotrochozoa</taxon>
        <taxon>Platyhelminthes</taxon>
        <taxon>Trematoda</taxon>
        <taxon>Digenea</taxon>
        <taxon>Plagiorchiida</taxon>
        <taxon>Echinostomata</taxon>
        <taxon>Echinostomatoidea</taxon>
        <taxon>Fasciolidae</taxon>
        <taxon>Fasciola</taxon>
    </lineage>
</organism>
<accession>A0A4E0S3D1</accession>
<dbReference type="InterPro" id="IPR028846">
    <property type="entry name" value="Recoverin"/>
</dbReference>
<dbReference type="CDD" id="cd00051">
    <property type="entry name" value="EFh"/>
    <property type="match status" value="2"/>
</dbReference>
<feature type="domain" description="EF-hand" evidence="8">
    <location>
        <begin position="96"/>
        <end position="131"/>
    </location>
</feature>
<protein>
    <submittedName>
        <fullName evidence="9">Neurocalcin-delta B</fullName>
    </submittedName>
</protein>
<keyword evidence="2" id="KW-0519">Myristate</keyword>
<evidence type="ECO:0000256" key="6">
    <source>
        <dbReference type="ARBA" id="ARBA00023288"/>
    </source>
</evidence>
<keyword evidence="3" id="KW-0479">Metal-binding</keyword>
<dbReference type="SUPFAM" id="SSF47473">
    <property type="entry name" value="EF-hand"/>
    <property type="match status" value="1"/>
</dbReference>
<feature type="region of interest" description="Disordered" evidence="7">
    <location>
        <begin position="190"/>
        <end position="237"/>
    </location>
</feature>
<dbReference type="InterPro" id="IPR011992">
    <property type="entry name" value="EF-hand-dom_pair"/>
</dbReference>
<evidence type="ECO:0000256" key="1">
    <source>
        <dbReference type="ARBA" id="ARBA00006049"/>
    </source>
</evidence>
<evidence type="ECO:0000256" key="4">
    <source>
        <dbReference type="ARBA" id="ARBA00022737"/>
    </source>
</evidence>
<dbReference type="GO" id="GO:0005509">
    <property type="term" value="F:calcium ion binding"/>
    <property type="evidence" value="ECO:0007669"/>
    <property type="project" value="InterPro"/>
</dbReference>
<dbReference type="FunFam" id="1.10.238.10:FF:000009">
    <property type="entry name" value="Visinin-like protein 1"/>
    <property type="match status" value="1"/>
</dbReference>
<feature type="compositionally biased region" description="Polar residues" evidence="7">
    <location>
        <begin position="215"/>
        <end position="228"/>
    </location>
</feature>
<evidence type="ECO:0000256" key="7">
    <source>
        <dbReference type="SAM" id="MobiDB-lite"/>
    </source>
</evidence>
<dbReference type="EMBL" id="JXXN02000489">
    <property type="protein sequence ID" value="THD27230.1"/>
    <property type="molecule type" value="Genomic_DNA"/>
</dbReference>
<reference evidence="9" key="1">
    <citation type="submission" date="2019-03" db="EMBL/GenBank/DDBJ databases">
        <title>Improved annotation for the trematode Fasciola hepatica.</title>
        <authorList>
            <person name="Choi Y.-J."/>
            <person name="Martin J."/>
            <person name="Mitreva M."/>
        </authorList>
    </citation>
    <scope>NUCLEOTIDE SEQUENCE [LARGE SCALE GENOMIC DNA]</scope>
</reference>
<dbReference type="InterPro" id="IPR002048">
    <property type="entry name" value="EF_hand_dom"/>
</dbReference>
<dbReference type="Gene3D" id="1.10.238.10">
    <property type="entry name" value="EF-hand"/>
    <property type="match status" value="1"/>
</dbReference>
<dbReference type="PANTHER" id="PTHR23055">
    <property type="entry name" value="CALCIUM BINDING PROTEINS"/>
    <property type="match status" value="1"/>
</dbReference>
<feature type="compositionally biased region" description="Basic and acidic residues" evidence="7">
    <location>
        <begin position="190"/>
        <end position="207"/>
    </location>
</feature>
<proteinExistence type="inferred from homology"/>
<evidence type="ECO:0000259" key="8">
    <source>
        <dbReference type="PROSITE" id="PS50222"/>
    </source>
</evidence>
<evidence type="ECO:0000256" key="3">
    <source>
        <dbReference type="ARBA" id="ARBA00022723"/>
    </source>
</evidence>
<gene>
    <name evidence="9" type="ORF">D915_001927</name>
</gene>
<dbReference type="Proteomes" id="UP000230066">
    <property type="component" value="Unassembled WGS sequence"/>
</dbReference>
<dbReference type="PANTHER" id="PTHR23055:SF178">
    <property type="entry name" value="NEUROCALCIN HOMOLOG"/>
    <property type="match status" value="1"/>
</dbReference>
<evidence type="ECO:0000256" key="2">
    <source>
        <dbReference type="ARBA" id="ARBA00022707"/>
    </source>
</evidence>
<keyword evidence="4" id="KW-0677">Repeat</keyword>
<evidence type="ECO:0000256" key="5">
    <source>
        <dbReference type="ARBA" id="ARBA00022837"/>
    </source>
</evidence>
<feature type="domain" description="EF-hand" evidence="8">
    <location>
        <begin position="144"/>
        <end position="179"/>
    </location>
</feature>
<keyword evidence="5" id="KW-0106">Calcium</keyword>
<dbReference type="PROSITE" id="PS50222">
    <property type="entry name" value="EF_HAND_2"/>
    <property type="match status" value="3"/>
</dbReference>
<dbReference type="AlphaFoldDB" id="A0A4E0S3D1"/>
<dbReference type="SMART" id="SM00054">
    <property type="entry name" value="EFh"/>
    <property type="match status" value="3"/>
</dbReference>
<comment type="caution">
    <text evidence="9">The sequence shown here is derived from an EMBL/GenBank/DDBJ whole genome shotgun (WGS) entry which is preliminary data.</text>
</comment>
<dbReference type="InterPro" id="IPR018247">
    <property type="entry name" value="EF_Hand_1_Ca_BS"/>
</dbReference>
<feature type="domain" description="EF-hand" evidence="8">
    <location>
        <begin position="60"/>
        <end position="95"/>
    </location>
</feature>
<sequence>MGQKQGKLRQDVVDELVRQTAFTEMEVQDWYKGFVKDCPSGHLTLDEFKRIYTKFFPYGEASRFAEYVFRTFDRNRDGIIDFREFLCTLSTTSRGTLEQKLQWAFSMYDLDGDGYLSRQDVTDVIASIYNMIGTAIKLPEDEATPERRSEKLFNQMDTDQDNRLSLEEFMLGVKSDKFMLKVLTMNTNEPELRPGVDEINTKADRPSRNGPPLERTQSPTDNFVSKSGTDMKTDEPV</sequence>
<dbReference type="PRINTS" id="PR00450">
    <property type="entry name" value="RECOVERIN"/>
</dbReference>
<keyword evidence="6" id="KW-0449">Lipoprotein</keyword>
<dbReference type="Pfam" id="PF13833">
    <property type="entry name" value="EF-hand_8"/>
    <property type="match status" value="1"/>
</dbReference>
<dbReference type="Pfam" id="PF13499">
    <property type="entry name" value="EF-hand_7"/>
    <property type="match status" value="1"/>
</dbReference>
<evidence type="ECO:0000313" key="10">
    <source>
        <dbReference type="Proteomes" id="UP000230066"/>
    </source>
</evidence>
<keyword evidence="10" id="KW-1185">Reference proteome</keyword>
<evidence type="ECO:0000313" key="9">
    <source>
        <dbReference type="EMBL" id="THD27230.1"/>
    </source>
</evidence>
<comment type="similarity">
    <text evidence="1">Belongs to the recoverin family.</text>
</comment>
<name>A0A4E0S3D1_FASHE</name>